<keyword evidence="3" id="KW-1185">Reference proteome</keyword>
<dbReference type="Gene3D" id="3.10.129.10">
    <property type="entry name" value="Hotdog Thioesterase"/>
    <property type="match status" value="1"/>
</dbReference>
<dbReference type="Pfam" id="PF03061">
    <property type="entry name" value="4HBT"/>
    <property type="match status" value="1"/>
</dbReference>
<accession>A0ABR5I9L9</accession>
<evidence type="ECO:0000259" key="1">
    <source>
        <dbReference type="Pfam" id="PF03061"/>
    </source>
</evidence>
<protein>
    <submittedName>
        <fullName evidence="2">Thioesterase</fullName>
    </submittedName>
</protein>
<dbReference type="Proteomes" id="UP000037247">
    <property type="component" value="Unassembled WGS sequence"/>
</dbReference>
<proteinExistence type="predicted"/>
<evidence type="ECO:0000313" key="2">
    <source>
        <dbReference type="EMBL" id="KNA90298.1"/>
    </source>
</evidence>
<feature type="domain" description="Thioesterase" evidence="1">
    <location>
        <begin position="72"/>
        <end position="142"/>
    </location>
</feature>
<sequence>MKRDFVVPTDLDPLQRHPKAAAPGEAIRMHNPLCFGCGAESAQGLHLEVRAADGFAVETSMLVESRFEGGPGVIHGGILSTAMDEVMGTVPLLVGPSAVTVHLEVDFVAPVPIGSTLHLRADILGRQRRKVYVEAVGHLGDPSQPVVVGHSIFVTIDARQHFAEHVENSAMADEYKQRMSRP</sequence>
<dbReference type="PANTHER" id="PTHR47260:SF1">
    <property type="entry name" value="UPF0644 PROTEIN PB2B4.06"/>
    <property type="match status" value="1"/>
</dbReference>
<dbReference type="SUPFAM" id="SSF54637">
    <property type="entry name" value="Thioesterase/thiol ester dehydrase-isomerase"/>
    <property type="match status" value="1"/>
</dbReference>
<dbReference type="InterPro" id="IPR006683">
    <property type="entry name" value="Thioestr_dom"/>
</dbReference>
<dbReference type="CDD" id="cd03443">
    <property type="entry name" value="PaaI_thioesterase"/>
    <property type="match status" value="1"/>
</dbReference>
<dbReference type="RefSeq" id="WP_049699873.1">
    <property type="nucleotide sequence ID" value="NZ_CBDRLS010000002.1"/>
</dbReference>
<dbReference type="EMBL" id="LDTZ01000019">
    <property type="protein sequence ID" value="KNA90298.1"/>
    <property type="molecule type" value="Genomic_DNA"/>
</dbReference>
<dbReference type="PANTHER" id="PTHR47260">
    <property type="entry name" value="UPF0644 PROTEIN PB2B4.06"/>
    <property type="match status" value="1"/>
</dbReference>
<gene>
    <name evidence="2" type="ORF">ABW18_15365</name>
</gene>
<organism evidence="2 3">
    <name type="scientific">Gordonia jacobaea</name>
    <dbReference type="NCBI Taxonomy" id="122202"/>
    <lineage>
        <taxon>Bacteria</taxon>
        <taxon>Bacillati</taxon>
        <taxon>Actinomycetota</taxon>
        <taxon>Actinomycetes</taxon>
        <taxon>Mycobacteriales</taxon>
        <taxon>Gordoniaceae</taxon>
        <taxon>Gordonia</taxon>
    </lineage>
</organism>
<dbReference type="InterPro" id="IPR052061">
    <property type="entry name" value="PTE-AB_protein"/>
</dbReference>
<evidence type="ECO:0000313" key="3">
    <source>
        <dbReference type="Proteomes" id="UP000037247"/>
    </source>
</evidence>
<dbReference type="InterPro" id="IPR029069">
    <property type="entry name" value="HotDog_dom_sf"/>
</dbReference>
<name>A0ABR5I9L9_9ACTN</name>
<comment type="caution">
    <text evidence="2">The sequence shown here is derived from an EMBL/GenBank/DDBJ whole genome shotgun (WGS) entry which is preliminary data.</text>
</comment>
<reference evidence="2 3" key="1">
    <citation type="submission" date="2015-05" db="EMBL/GenBank/DDBJ databases">
        <title>Draft genome sequence of the bacterium Gordonia jacobaea a new member of the Gordonia genus.</title>
        <authorList>
            <person name="Jimenez-Galisteo G."/>
            <person name="Dominguez A."/>
            <person name="Munoz E."/>
            <person name="Vinas M."/>
        </authorList>
    </citation>
    <scope>NUCLEOTIDE SEQUENCE [LARGE SCALE GENOMIC DNA]</scope>
    <source>
        <strain evidence="3">mv1</strain>
    </source>
</reference>